<sequence>MIAGINQIGTSSAAWWRSDSGVRCVQSKANTRSPATLGELGYVEEPESRARAFGPE</sequence>
<dbReference type="Proteomes" id="UP000823674">
    <property type="component" value="Chromosome A08"/>
</dbReference>
<accession>A0ABQ7LXH6</accession>
<keyword evidence="2" id="KW-1185">Reference proteome</keyword>
<comment type="caution">
    <text evidence="1">The sequence shown here is derived from an EMBL/GenBank/DDBJ whole genome shotgun (WGS) entry which is preliminary data.</text>
</comment>
<reference evidence="1 2" key="1">
    <citation type="submission" date="2021-03" db="EMBL/GenBank/DDBJ databases">
        <authorList>
            <person name="King G.J."/>
            <person name="Bancroft I."/>
            <person name="Baten A."/>
            <person name="Bloomfield J."/>
            <person name="Borpatragohain P."/>
            <person name="He Z."/>
            <person name="Irish N."/>
            <person name="Irwin J."/>
            <person name="Liu K."/>
            <person name="Mauleon R.P."/>
            <person name="Moore J."/>
            <person name="Morris R."/>
            <person name="Ostergaard L."/>
            <person name="Wang B."/>
            <person name="Wells R."/>
        </authorList>
    </citation>
    <scope>NUCLEOTIDE SEQUENCE [LARGE SCALE GENOMIC DNA]</scope>
    <source>
        <strain evidence="1">R-o-18</strain>
        <tissue evidence="1">Leaf</tissue>
    </source>
</reference>
<organism evidence="1 2">
    <name type="scientific">Brassica rapa subsp. trilocularis</name>
    <dbReference type="NCBI Taxonomy" id="1813537"/>
    <lineage>
        <taxon>Eukaryota</taxon>
        <taxon>Viridiplantae</taxon>
        <taxon>Streptophyta</taxon>
        <taxon>Embryophyta</taxon>
        <taxon>Tracheophyta</taxon>
        <taxon>Spermatophyta</taxon>
        <taxon>Magnoliopsida</taxon>
        <taxon>eudicotyledons</taxon>
        <taxon>Gunneridae</taxon>
        <taxon>Pentapetalae</taxon>
        <taxon>rosids</taxon>
        <taxon>malvids</taxon>
        <taxon>Brassicales</taxon>
        <taxon>Brassicaceae</taxon>
        <taxon>Brassiceae</taxon>
        <taxon>Brassica</taxon>
    </lineage>
</organism>
<gene>
    <name evidence="1" type="primary">A08g510790.1_BraROA</name>
    <name evidence="1" type="ORF">IGI04_032823</name>
</gene>
<proteinExistence type="predicted"/>
<dbReference type="EMBL" id="JADBGQ010000007">
    <property type="protein sequence ID" value="KAG5391282.1"/>
    <property type="molecule type" value="Genomic_DNA"/>
</dbReference>
<name>A0ABQ7LXH6_BRACM</name>
<evidence type="ECO:0000313" key="2">
    <source>
        <dbReference type="Proteomes" id="UP000823674"/>
    </source>
</evidence>
<protein>
    <submittedName>
        <fullName evidence="1">Uncharacterized protein</fullName>
    </submittedName>
</protein>
<evidence type="ECO:0000313" key="1">
    <source>
        <dbReference type="EMBL" id="KAG5391282.1"/>
    </source>
</evidence>